<keyword evidence="1" id="KW-0596">Phosphopantetheine</keyword>
<evidence type="ECO:0000313" key="13">
    <source>
        <dbReference type="EMBL" id="KAK3208241.1"/>
    </source>
</evidence>
<dbReference type="EMBL" id="WVTA01000007">
    <property type="protein sequence ID" value="KAK3208241.1"/>
    <property type="molecule type" value="Genomic_DNA"/>
</dbReference>
<protein>
    <recommendedName>
        <fullName evidence="15">Polyketide synthase</fullName>
    </recommendedName>
</protein>
<keyword evidence="3" id="KW-0808">Transferase</keyword>
<dbReference type="SUPFAM" id="SSF53901">
    <property type="entry name" value="Thiolase-like"/>
    <property type="match status" value="1"/>
</dbReference>
<dbReference type="Gene3D" id="3.40.50.720">
    <property type="entry name" value="NAD(P)-binding Rossmann-like Domain"/>
    <property type="match status" value="3"/>
</dbReference>
<dbReference type="InterPro" id="IPR036736">
    <property type="entry name" value="ACP-like_sf"/>
</dbReference>
<evidence type="ECO:0000256" key="5">
    <source>
        <dbReference type="ARBA" id="ARBA00023002"/>
    </source>
</evidence>
<feature type="active site" description="Proton donor; for dehydratase activity" evidence="8">
    <location>
        <position position="1195"/>
    </location>
</feature>
<keyword evidence="7" id="KW-0012">Acyltransferase</keyword>
<dbReference type="Pfam" id="PF00698">
    <property type="entry name" value="Acyl_transf_1"/>
    <property type="match status" value="1"/>
</dbReference>
<dbReference type="InterPro" id="IPR049900">
    <property type="entry name" value="PKS_mFAS_DH"/>
</dbReference>
<evidence type="ECO:0000256" key="7">
    <source>
        <dbReference type="ARBA" id="ARBA00023315"/>
    </source>
</evidence>
<dbReference type="Gene3D" id="3.10.129.110">
    <property type="entry name" value="Polyketide synthase dehydratase"/>
    <property type="match status" value="1"/>
</dbReference>
<dbReference type="GO" id="GO:0031177">
    <property type="term" value="F:phosphopantetheine binding"/>
    <property type="evidence" value="ECO:0007669"/>
    <property type="project" value="InterPro"/>
</dbReference>
<dbReference type="GO" id="GO:0004312">
    <property type="term" value="F:fatty acid synthase activity"/>
    <property type="evidence" value="ECO:0007669"/>
    <property type="project" value="TreeGrafter"/>
</dbReference>
<accession>A0AAN6LW47</accession>
<dbReference type="PROSITE" id="PS52004">
    <property type="entry name" value="KS3_2"/>
    <property type="match status" value="1"/>
</dbReference>
<feature type="active site" description="Proton acceptor; for dehydratase activity" evidence="8">
    <location>
        <position position="1002"/>
    </location>
</feature>
<keyword evidence="2" id="KW-0597">Phosphoprotein</keyword>
<dbReference type="SMART" id="SM00829">
    <property type="entry name" value="PKS_ER"/>
    <property type="match status" value="1"/>
</dbReference>
<dbReference type="InterPro" id="IPR006162">
    <property type="entry name" value="Ppantetheine_attach_site"/>
</dbReference>
<dbReference type="InterPro" id="IPR001227">
    <property type="entry name" value="Ac_transferase_dom_sf"/>
</dbReference>
<dbReference type="InterPro" id="IPR042104">
    <property type="entry name" value="PKS_dehydratase_sf"/>
</dbReference>
<dbReference type="InterPro" id="IPR050091">
    <property type="entry name" value="PKS_NRPS_Biosynth_Enz"/>
</dbReference>
<dbReference type="InterPro" id="IPR020843">
    <property type="entry name" value="ER"/>
</dbReference>
<dbReference type="Pfam" id="PF23114">
    <property type="entry name" value="NAD-bd_HRPKS_sdrA"/>
    <property type="match status" value="1"/>
</dbReference>
<dbReference type="InterPro" id="IPR020841">
    <property type="entry name" value="PKS_Beta-ketoAc_synthase_dom"/>
</dbReference>
<dbReference type="Pfam" id="PF16197">
    <property type="entry name" value="KAsynt_C_assoc"/>
    <property type="match status" value="1"/>
</dbReference>
<dbReference type="SUPFAM" id="SSF51735">
    <property type="entry name" value="NAD(P)-binding Rossmann-fold domains"/>
    <property type="match status" value="2"/>
</dbReference>
<evidence type="ECO:0000259" key="10">
    <source>
        <dbReference type="PROSITE" id="PS50075"/>
    </source>
</evidence>
<dbReference type="InterPro" id="IPR032821">
    <property type="entry name" value="PKS_assoc"/>
</dbReference>
<dbReference type="GO" id="GO:0004315">
    <property type="term" value="F:3-oxoacyl-[acyl-carrier-protein] synthase activity"/>
    <property type="evidence" value="ECO:0007669"/>
    <property type="project" value="InterPro"/>
</dbReference>
<feature type="region of interest" description="N-terminal hotdog fold" evidence="8">
    <location>
        <begin position="970"/>
        <end position="1103"/>
    </location>
</feature>
<dbReference type="InterPro" id="IPR036291">
    <property type="entry name" value="NAD(P)-bd_dom_sf"/>
</dbReference>
<dbReference type="InterPro" id="IPR016039">
    <property type="entry name" value="Thiolase-like"/>
</dbReference>
<evidence type="ECO:0000259" key="12">
    <source>
        <dbReference type="PROSITE" id="PS52019"/>
    </source>
</evidence>
<evidence type="ECO:0000256" key="3">
    <source>
        <dbReference type="ARBA" id="ARBA00022679"/>
    </source>
</evidence>
<dbReference type="PROSITE" id="PS50075">
    <property type="entry name" value="CARRIER"/>
    <property type="match status" value="1"/>
</dbReference>
<dbReference type="SMART" id="SM00823">
    <property type="entry name" value="PKS_PP"/>
    <property type="match status" value="1"/>
</dbReference>
<dbReference type="GO" id="GO:0030639">
    <property type="term" value="P:polyketide biosynthetic process"/>
    <property type="evidence" value="ECO:0007669"/>
    <property type="project" value="UniProtKB-ARBA"/>
</dbReference>
<dbReference type="Pfam" id="PF00109">
    <property type="entry name" value="ketoacyl-synt"/>
    <property type="match status" value="1"/>
</dbReference>
<dbReference type="SMART" id="SM00822">
    <property type="entry name" value="PKS_KR"/>
    <property type="match status" value="1"/>
</dbReference>
<dbReference type="Pfam" id="PF00107">
    <property type="entry name" value="ADH_zinc_N"/>
    <property type="match status" value="1"/>
</dbReference>
<dbReference type="Pfam" id="PF23297">
    <property type="entry name" value="ACP_SdgA_C"/>
    <property type="match status" value="1"/>
</dbReference>
<dbReference type="InterPro" id="IPR049552">
    <property type="entry name" value="PKS_DH_N"/>
</dbReference>
<dbReference type="Proteomes" id="UP001280581">
    <property type="component" value="Unassembled WGS sequence"/>
</dbReference>
<dbReference type="SMART" id="SM00826">
    <property type="entry name" value="PKS_DH"/>
    <property type="match status" value="1"/>
</dbReference>
<evidence type="ECO:0000256" key="6">
    <source>
        <dbReference type="ARBA" id="ARBA00023268"/>
    </source>
</evidence>
<dbReference type="PANTHER" id="PTHR43775:SF29">
    <property type="entry name" value="ASPERFURANONE POLYKETIDE SYNTHASE AFOG-RELATED"/>
    <property type="match status" value="1"/>
</dbReference>
<dbReference type="InterPro" id="IPR057326">
    <property type="entry name" value="KR_dom"/>
</dbReference>
<dbReference type="GO" id="GO:0016491">
    <property type="term" value="F:oxidoreductase activity"/>
    <property type="evidence" value="ECO:0007669"/>
    <property type="project" value="UniProtKB-KW"/>
</dbReference>
<gene>
    <name evidence="13" type="ORF">GRF29_77g51373</name>
</gene>
<dbReference type="InterPro" id="IPR014030">
    <property type="entry name" value="Ketoacyl_synth_N"/>
</dbReference>
<dbReference type="SUPFAM" id="SSF55048">
    <property type="entry name" value="Probable ACP-binding domain of malonyl-CoA ACP transacylase"/>
    <property type="match status" value="1"/>
</dbReference>
<dbReference type="Gene3D" id="3.40.47.10">
    <property type="match status" value="1"/>
</dbReference>
<dbReference type="Pfam" id="PF08659">
    <property type="entry name" value="KR"/>
    <property type="match status" value="1"/>
</dbReference>
<feature type="domain" description="Carrier" evidence="10">
    <location>
        <begin position="2155"/>
        <end position="2229"/>
    </location>
</feature>
<dbReference type="Pfam" id="PF02801">
    <property type="entry name" value="Ketoacyl-synt_C"/>
    <property type="match status" value="1"/>
</dbReference>
<feature type="region of interest" description="Disordered" evidence="9">
    <location>
        <begin position="1278"/>
        <end position="1330"/>
    </location>
</feature>
<dbReference type="CDD" id="cd00833">
    <property type="entry name" value="PKS"/>
    <property type="match status" value="1"/>
</dbReference>
<dbReference type="InterPro" id="IPR020806">
    <property type="entry name" value="PKS_PP-bd"/>
</dbReference>
<dbReference type="GO" id="GO:0006633">
    <property type="term" value="P:fatty acid biosynthetic process"/>
    <property type="evidence" value="ECO:0007669"/>
    <property type="project" value="InterPro"/>
</dbReference>
<dbReference type="InterPro" id="IPR049551">
    <property type="entry name" value="PKS_DH_C"/>
</dbReference>
<evidence type="ECO:0000256" key="9">
    <source>
        <dbReference type="SAM" id="MobiDB-lite"/>
    </source>
</evidence>
<evidence type="ECO:0000259" key="11">
    <source>
        <dbReference type="PROSITE" id="PS52004"/>
    </source>
</evidence>
<feature type="domain" description="PKS/mFAS DH" evidence="12">
    <location>
        <begin position="970"/>
        <end position="1283"/>
    </location>
</feature>
<evidence type="ECO:0000256" key="2">
    <source>
        <dbReference type="ARBA" id="ARBA00022553"/>
    </source>
</evidence>
<keyword evidence="14" id="KW-1185">Reference proteome</keyword>
<dbReference type="Pfam" id="PF14765">
    <property type="entry name" value="PS-DH"/>
    <property type="match status" value="1"/>
</dbReference>
<dbReference type="PROSITE" id="PS52019">
    <property type="entry name" value="PKS_MFAS_DH"/>
    <property type="match status" value="1"/>
</dbReference>
<dbReference type="PANTHER" id="PTHR43775">
    <property type="entry name" value="FATTY ACID SYNTHASE"/>
    <property type="match status" value="1"/>
</dbReference>
<dbReference type="InterPro" id="IPR011032">
    <property type="entry name" value="GroES-like_sf"/>
</dbReference>
<dbReference type="InterPro" id="IPR016035">
    <property type="entry name" value="Acyl_Trfase/lysoPLipase"/>
</dbReference>
<dbReference type="Gene3D" id="1.10.1200.10">
    <property type="entry name" value="ACP-like"/>
    <property type="match status" value="1"/>
</dbReference>
<evidence type="ECO:0000256" key="1">
    <source>
        <dbReference type="ARBA" id="ARBA00022450"/>
    </source>
</evidence>
<evidence type="ECO:0000313" key="14">
    <source>
        <dbReference type="Proteomes" id="UP001280581"/>
    </source>
</evidence>
<reference evidence="13 14" key="1">
    <citation type="submission" date="2021-02" db="EMBL/GenBank/DDBJ databases">
        <title>Genome assembly of Pseudopithomyces chartarum.</title>
        <authorList>
            <person name="Jauregui R."/>
            <person name="Singh J."/>
            <person name="Voisey C."/>
        </authorList>
    </citation>
    <scope>NUCLEOTIDE SEQUENCE [LARGE SCALE GENOMIC DNA]</scope>
    <source>
        <strain evidence="13 14">AGR01</strain>
    </source>
</reference>
<dbReference type="Gene3D" id="3.90.180.10">
    <property type="entry name" value="Medium-chain alcohol dehydrogenases, catalytic domain"/>
    <property type="match status" value="1"/>
</dbReference>
<dbReference type="PROSITE" id="PS00012">
    <property type="entry name" value="PHOSPHOPANTETHEINE"/>
    <property type="match status" value="1"/>
</dbReference>
<dbReference type="Gene3D" id="3.30.70.3290">
    <property type="match status" value="1"/>
</dbReference>
<dbReference type="InterPro" id="IPR009081">
    <property type="entry name" value="PP-bd_ACP"/>
</dbReference>
<evidence type="ECO:0000256" key="8">
    <source>
        <dbReference type="PROSITE-ProRule" id="PRU01363"/>
    </source>
</evidence>
<dbReference type="SUPFAM" id="SSF52151">
    <property type="entry name" value="FabD/lysophospholipase-like"/>
    <property type="match status" value="1"/>
</dbReference>
<dbReference type="SUPFAM" id="SSF47336">
    <property type="entry name" value="ACP-like"/>
    <property type="match status" value="1"/>
</dbReference>
<evidence type="ECO:0000256" key="4">
    <source>
        <dbReference type="ARBA" id="ARBA00022857"/>
    </source>
</evidence>
<organism evidence="13 14">
    <name type="scientific">Pseudopithomyces chartarum</name>
    <dbReference type="NCBI Taxonomy" id="1892770"/>
    <lineage>
        <taxon>Eukaryota</taxon>
        <taxon>Fungi</taxon>
        <taxon>Dikarya</taxon>
        <taxon>Ascomycota</taxon>
        <taxon>Pezizomycotina</taxon>
        <taxon>Dothideomycetes</taxon>
        <taxon>Pleosporomycetidae</taxon>
        <taxon>Pleosporales</taxon>
        <taxon>Massarineae</taxon>
        <taxon>Didymosphaeriaceae</taxon>
        <taxon>Pseudopithomyces</taxon>
    </lineage>
</organism>
<keyword evidence="4" id="KW-0521">NADP</keyword>
<feature type="domain" description="Ketosynthase family 3 (KS3)" evidence="11">
    <location>
        <begin position="16"/>
        <end position="441"/>
    </location>
</feature>
<dbReference type="InterPro" id="IPR013968">
    <property type="entry name" value="PKS_KR"/>
</dbReference>
<dbReference type="InterPro" id="IPR014043">
    <property type="entry name" value="Acyl_transferase_dom"/>
</dbReference>
<name>A0AAN6LW47_9PLEO</name>
<dbReference type="InterPro" id="IPR056501">
    <property type="entry name" value="NAD-bd_HRPKS_sdrA"/>
</dbReference>
<dbReference type="InterPro" id="IPR020807">
    <property type="entry name" value="PKS_DH"/>
</dbReference>
<comment type="caution">
    <text evidence="13">The sequence shown here is derived from an EMBL/GenBank/DDBJ whole genome shotgun (WGS) entry which is preliminary data.</text>
</comment>
<dbReference type="Pfam" id="PF21089">
    <property type="entry name" value="PKS_DH_N"/>
    <property type="match status" value="1"/>
</dbReference>
<dbReference type="InterPro" id="IPR014031">
    <property type="entry name" value="Ketoacyl_synth_C"/>
</dbReference>
<dbReference type="InterPro" id="IPR016036">
    <property type="entry name" value="Malonyl_transacylase_ACP-bd"/>
</dbReference>
<dbReference type="CDD" id="cd05195">
    <property type="entry name" value="enoyl_red"/>
    <property type="match status" value="1"/>
</dbReference>
<keyword evidence="5" id="KW-0560">Oxidoreductase</keyword>
<proteinExistence type="predicted"/>
<evidence type="ECO:0008006" key="15">
    <source>
        <dbReference type="Google" id="ProtNLM"/>
    </source>
</evidence>
<feature type="compositionally biased region" description="Acidic residues" evidence="9">
    <location>
        <begin position="1305"/>
        <end position="1320"/>
    </location>
</feature>
<dbReference type="Gene3D" id="3.40.366.10">
    <property type="entry name" value="Malonyl-Coenzyme A Acyl Carrier Protein, domain 2"/>
    <property type="match status" value="1"/>
</dbReference>
<sequence length="2244" mass="243439">MPLSTSSSESHGFDPAEPIAVVGMAMRFPGGATDSKRFWDMLQTGRSAHGPVPKSRFNMDGYYHPDGGRAGAINVKGSYFLEEDPFYFDAPFFTMTANEANGTDGQQRLMLEVAYEAMENAGIPMQSVIGSDASVYVGCFTKDFESVGGRDPYGGPFYAATGNGQSMLSNRVSWFFDLHGPSFTIDTACSSSLYAVHLACQSLKLGETKMALVGGTNLIYDLNYMRDMVTMTFFSPDGVCHSFDHRANGYARGEGIGGIVLKTVRQAIADGDTIRAVIRGTGLNQDGKTPGITMPSPQAQADLIRSTYASAGLSLDKTAYFEAHGTGTAIGDPYELSALGATFGKVRTSEEPIYVGSVKTNIGHLEGCAGLAGLIKTVLAVENAQIPPLAGFEKANPRLKLDEWHVALPETLIPWPQSGLRRASVNSFGYGGANAHVIVDDAEHFLRRYQWERSRQSDESDSDDGSGYFSLVPTPDSEDVEPLANEEKLFVFSSADQAGLQRVATSYLEFLEQESTSLSSPSFLSDLAYTLDARRTILDHRSFLVANSETDLIKQLRGGLLKFRRTAKNNNTFFIFSGQGAQWPTMGKELIAFPIYRKSLHKAQATLFNLGSSWSLTEELFAPDASSRVNSPEFSQPLCTALQLALVDLLESWGVLPKSVVGHSSGEIAAAYAAGHISHEDAMKVAYLRGVYSADVNRRQPDVRGGMMAVGLSPEDCAPYFAQIRPNSVVVGCINSPSSVTLSGDEDSIIQLENLLNKDGVFARRLRVETAYHSHHMKVIAEDYLNSMGSFEAPPGRTNEVTMFSSVTASQISAGEINAEYWVKNLLGTVRFAETVRALITQPVNPNSRRKVPIAYSAMIECGPAEALKGPLNQILAATDEKLLASVPYVSLLSRKQDARITAMKAAGKLWAQGIKIDLSTVNFANQPSTKETKHKALVNLPPYPWNHNKLYFHESAWGRKYRHNEKPRTDLLGLRLENQNPNEPRWHNYIRVAEQPWLSDHRVQNMILYPGAAMVTMAFEAARELVDPERDLKAVQAEKLLFKRGMVIPSGDGAVETSIHLRPYASERDSITSWSFTVFSHPEGESWQENCTGVVSLVYVADKDQADADALEWQADVDLLHGIEKRATRNLSPETFYNLYDRKMNLQYGPLHQNVTRCIAGTSEGLGTVTIPNTKASMPAEFEYPHLIHPATLDAVFHLQALGYLHSLSGEESLIPISIDSIYVSADAPTAPGTELVGYSKGDQSGSGDTVGDIVLSDDQWISPKVVVRGFLSRDMSAATPSGGADTRSKKCTNIEWIPLPTEQVEEEPKEADDEDESSPSETVQSPEVPEIPDVLILRLADAGSDTLSLMTRLADQLKELNFPVQTGLYPKSNEDFAIDATGKAVISLVEADEPVIANWDEQGFNNFRTLAFQADSMVWITRGGDAVTQKDLGFHVSTGLLRTVRVERPQIKLAHLDIDPKTNLAVPETTSLVVEALNASILNTADAVEHEFAEVDGKLMVPRLTIQESFHSELGRQNQQAPSEATLGSLNRQLKGSVTPAGKQVIWSDNPQFARDIEPEEVDIQTLSVSLERSTTSEKAINITDAAGIITAIGSSVTGLSIGDRVVVCGPHELESHVRAHQSLVRQIPKFMSTSVATGLPSALCTVEALMTGAGNLQSGESILICAMPGHVQQALVSFANHVGANVFVTSETPGNRRLLEECFDIPKEHILGSLGSEATWKTLKCLVGNEGIDVVINTVGNALEQSMATLADFGRFVVSGGHKISSVVDKQARNITLSTLDIEHMAQASKSRLVKLFSRGWERALDGYLDSFVSGKKFEVINFDKASSYLQSDDCAGGAVLTLSPSDTISVLPPASKRLELDPEATYVLSGGLGGIGRSIAEMMLSAGARNISFISRSGAASEEAKGLLGSLRERGCNAEAYACDITNSEAVAGFAKASIERGENIKGVVQCAMVLRDSMFDNMTFEQWTQSLAPKVDGTWNLHQHLPKDMEFFIMLSSMAGIIGNPGQANYSAAGTYQDALSRHRRANGLACTTVDLGIVSDVGYIAENAAEFKRLDYLQNLFISERDLHLILSAAMSGQTRDGAPVPPQLVTGVGKELLAGGSLGTAMSSDLKYINLQDASDNNNAADASEDEEVKQKLKSADTFATACKAVEDFLCTNLARALTVEKEDIDMEKPVHAYGVDSLVAIDIRNMIFAKLKADISVFDIMSNISLTQLSAKTASKSKLVRADITAEVAQDA</sequence>
<dbReference type="InterPro" id="IPR013149">
    <property type="entry name" value="ADH-like_C"/>
</dbReference>
<dbReference type="SUPFAM" id="SSF50129">
    <property type="entry name" value="GroES-like"/>
    <property type="match status" value="1"/>
</dbReference>
<dbReference type="SMART" id="SM00825">
    <property type="entry name" value="PKS_KS"/>
    <property type="match status" value="1"/>
</dbReference>
<feature type="region of interest" description="C-terminal hotdog fold" evidence="8">
    <location>
        <begin position="1129"/>
        <end position="1283"/>
    </location>
</feature>
<dbReference type="SMART" id="SM00827">
    <property type="entry name" value="PKS_AT"/>
    <property type="match status" value="1"/>
</dbReference>
<dbReference type="InterPro" id="IPR018201">
    <property type="entry name" value="Ketoacyl_synth_AS"/>
</dbReference>
<dbReference type="PROSITE" id="PS00606">
    <property type="entry name" value="KS3_1"/>
    <property type="match status" value="1"/>
</dbReference>
<dbReference type="CDD" id="cd05274">
    <property type="entry name" value="KR_FAS_SDR_x"/>
    <property type="match status" value="1"/>
</dbReference>
<keyword evidence="6" id="KW-0511">Multifunctional enzyme</keyword>